<dbReference type="PANTHER" id="PTHR34107">
    <property type="entry name" value="SLL0198 PROTEIN-RELATED"/>
    <property type="match status" value="1"/>
</dbReference>
<proteinExistence type="predicted"/>
<dbReference type="KEGG" id="pnd:Pla175_34690"/>
<dbReference type="RefSeq" id="WP_145287835.1">
    <property type="nucleotide sequence ID" value="NZ_CP036291.1"/>
</dbReference>
<organism evidence="2 3">
    <name type="scientific">Pirellulimonas nuda</name>
    <dbReference type="NCBI Taxonomy" id="2528009"/>
    <lineage>
        <taxon>Bacteria</taxon>
        <taxon>Pseudomonadati</taxon>
        <taxon>Planctomycetota</taxon>
        <taxon>Planctomycetia</taxon>
        <taxon>Pirellulales</taxon>
        <taxon>Lacipirellulaceae</taxon>
        <taxon>Pirellulimonas</taxon>
    </lineage>
</organism>
<dbReference type="CDD" id="cd06260">
    <property type="entry name" value="DUF820-like"/>
    <property type="match status" value="1"/>
</dbReference>
<feature type="domain" description="Putative restriction endonuclease" evidence="1">
    <location>
        <begin position="12"/>
        <end position="179"/>
    </location>
</feature>
<reference evidence="2 3" key="1">
    <citation type="submission" date="2019-02" db="EMBL/GenBank/DDBJ databases">
        <title>Deep-cultivation of Planctomycetes and their phenomic and genomic characterization uncovers novel biology.</title>
        <authorList>
            <person name="Wiegand S."/>
            <person name="Jogler M."/>
            <person name="Boedeker C."/>
            <person name="Pinto D."/>
            <person name="Vollmers J."/>
            <person name="Rivas-Marin E."/>
            <person name="Kohn T."/>
            <person name="Peeters S.H."/>
            <person name="Heuer A."/>
            <person name="Rast P."/>
            <person name="Oberbeckmann S."/>
            <person name="Bunk B."/>
            <person name="Jeske O."/>
            <person name="Meyerdierks A."/>
            <person name="Storesund J.E."/>
            <person name="Kallscheuer N."/>
            <person name="Luecker S."/>
            <person name="Lage O.M."/>
            <person name="Pohl T."/>
            <person name="Merkel B.J."/>
            <person name="Hornburger P."/>
            <person name="Mueller R.-W."/>
            <person name="Bruemmer F."/>
            <person name="Labrenz M."/>
            <person name="Spormann A.M."/>
            <person name="Op den Camp H."/>
            <person name="Overmann J."/>
            <person name="Amann R."/>
            <person name="Jetten M.S.M."/>
            <person name="Mascher T."/>
            <person name="Medema M.H."/>
            <person name="Devos D.P."/>
            <person name="Kaster A.-K."/>
            <person name="Ovreas L."/>
            <person name="Rohde M."/>
            <person name="Galperin M.Y."/>
            <person name="Jogler C."/>
        </authorList>
    </citation>
    <scope>NUCLEOTIDE SEQUENCE [LARGE SCALE GENOMIC DNA]</scope>
    <source>
        <strain evidence="2 3">Pla175</strain>
    </source>
</reference>
<protein>
    <recommendedName>
        <fullName evidence="1">Putative restriction endonuclease domain-containing protein</fullName>
    </recommendedName>
</protein>
<gene>
    <name evidence="2" type="ORF">Pla175_34690</name>
</gene>
<accession>A0A518DF07</accession>
<dbReference type="InterPro" id="IPR008538">
    <property type="entry name" value="Uma2"/>
</dbReference>
<dbReference type="InterPro" id="IPR012296">
    <property type="entry name" value="Nuclease_put_TT1808"/>
</dbReference>
<dbReference type="PANTHER" id="PTHR34107:SF1">
    <property type="entry name" value="SLL0198 PROTEIN"/>
    <property type="match status" value="1"/>
</dbReference>
<evidence type="ECO:0000313" key="2">
    <source>
        <dbReference type="EMBL" id="QDU90069.1"/>
    </source>
</evidence>
<dbReference type="OrthoDB" id="1807117at2"/>
<dbReference type="Pfam" id="PF05685">
    <property type="entry name" value="Uma2"/>
    <property type="match status" value="1"/>
</dbReference>
<evidence type="ECO:0000259" key="1">
    <source>
        <dbReference type="Pfam" id="PF05685"/>
    </source>
</evidence>
<keyword evidence="3" id="KW-1185">Reference proteome</keyword>
<evidence type="ECO:0000313" key="3">
    <source>
        <dbReference type="Proteomes" id="UP000317429"/>
    </source>
</evidence>
<dbReference type="AlphaFoldDB" id="A0A518DF07"/>
<dbReference type="Proteomes" id="UP000317429">
    <property type="component" value="Chromosome"/>
</dbReference>
<dbReference type="InterPro" id="IPR011335">
    <property type="entry name" value="Restrct_endonuc-II-like"/>
</dbReference>
<dbReference type="EMBL" id="CP036291">
    <property type="protein sequence ID" value="QDU90069.1"/>
    <property type="molecule type" value="Genomic_DNA"/>
</dbReference>
<sequence length="188" mass="20631">MSPAEVSTITAEEMLSMPESEGCELVDGQLLEKNLGAKSGWIGGRLLSLLDRYSDDGRNGWAFPSECGIQCIPNEPNRVLKPDAFFLRPSRLPGEQIPDGWVRVAPDLAAEVVSPNDLYSDVEQKVEEYLEAGVKLVWVIDPVTRTAMVYRPRGAQPSRLSIDGELSGEDVLPGFKCQVAALFPEAQR</sequence>
<dbReference type="SUPFAM" id="SSF52980">
    <property type="entry name" value="Restriction endonuclease-like"/>
    <property type="match status" value="1"/>
</dbReference>
<name>A0A518DF07_9BACT</name>
<dbReference type="Gene3D" id="3.90.1570.10">
    <property type="entry name" value="tt1808, chain A"/>
    <property type="match status" value="1"/>
</dbReference>